<keyword evidence="4" id="KW-0497">Mitogen</keyword>
<dbReference type="InterPro" id="IPR002209">
    <property type="entry name" value="Fibroblast_GF_fam"/>
</dbReference>
<reference evidence="6" key="2">
    <citation type="submission" date="2025-08" db="UniProtKB">
        <authorList>
            <consortium name="Ensembl"/>
        </authorList>
    </citation>
    <scope>IDENTIFICATION</scope>
    <source>
        <strain evidence="6">broiler</strain>
    </source>
</reference>
<dbReference type="SMART" id="SM00442">
    <property type="entry name" value="FGF"/>
    <property type="match status" value="1"/>
</dbReference>
<protein>
    <recommendedName>
        <fullName evidence="5">Fibroblast growth factor</fullName>
        <shortName evidence="5">FGF</shortName>
    </recommendedName>
</protein>
<accession>A0A8V0YMZ3</accession>
<dbReference type="PANTHER" id="PTHR11486">
    <property type="entry name" value="FIBROBLAST GROWTH FACTOR"/>
    <property type="match status" value="1"/>
</dbReference>
<reference evidence="6" key="3">
    <citation type="submission" date="2025-09" db="UniProtKB">
        <authorList>
            <consortium name="Ensembl"/>
        </authorList>
    </citation>
    <scope>IDENTIFICATION</scope>
    <source>
        <strain evidence="6">broiler</strain>
    </source>
</reference>
<name>A0A8V0YMZ3_CHICK</name>
<dbReference type="InterPro" id="IPR008996">
    <property type="entry name" value="IL1/FGF"/>
</dbReference>
<dbReference type="Gene3D" id="2.80.10.50">
    <property type="match status" value="1"/>
</dbReference>
<evidence type="ECO:0000313" key="6">
    <source>
        <dbReference type="Ensembl" id="ENSGALP00010019312.1"/>
    </source>
</evidence>
<evidence type="ECO:0000256" key="1">
    <source>
        <dbReference type="ARBA" id="ARBA00007936"/>
    </source>
</evidence>
<sequence>MISSPCTNLIRTVSPEAGRDGLAGLVSELGSERLLERRGVAEGGQMLRGPLKREDGTTGRALRIYLAVWDKAGRLQSLYQCHTRVGIFNETICNLPKMHPKPQAKEYRILEFISLAVGLVSIRGVDSGLYLGMNERGELYGSKKLTRECVFREQFEENWYNTYASTLYKHPDSERHYYVALNKDGSPREGYRTKRHQKFTHFLPRPVDPAKIPAVYRDLFHYR</sequence>
<dbReference type="OrthoDB" id="6158176at2759"/>
<evidence type="ECO:0000256" key="2">
    <source>
        <dbReference type="ARBA" id="ARBA00022473"/>
    </source>
</evidence>
<dbReference type="GO" id="GO:0051781">
    <property type="term" value="P:positive regulation of cell division"/>
    <property type="evidence" value="ECO:0007669"/>
    <property type="project" value="UniProtKB-KW"/>
</dbReference>
<organism evidence="6 7">
    <name type="scientific">Gallus gallus</name>
    <name type="common">Chicken</name>
    <dbReference type="NCBI Taxonomy" id="9031"/>
    <lineage>
        <taxon>Eukaryota</taxon>
        <taxon>Metazoa</taxon>
        <taxon>Chordata</taxon>
        <taxon>Craniata</taxon>
        <taxon>Vertebrata</taxon>
        <taxon>Euteleostomi</taxon>
        <taxon>Archelosauria</taxon>
        <taxon>Archosauria</taxon>
        <taxon>Dinosauria</taxon>
        <taxon>Saurischia</taxon>
        <taxon>Theropoda</taxon>
        <taxon>Coelurosauria</taxon>
        <taxon>Aves</taxon>
        <taxon>Neognathae</taxon>
        <taxon>Galloanserae</taxon>
        <taxon>Galliformes</taxon>
        <taxon>Phasianidae</taxon>
        <taxon>Phasianinae</taxon>
        <taxon>Gallus</taxon>
    </lineage>
</organism>
<gene>
    <name evidence="6" type="primary">FGF16</name>
</gene>
<dbReference type="GeneTree" id="ENSGT00940000160087"/>
<dbReference type="PRINTS" id="PR00262">
    <property type="entry name" value="IL1HBGF"/>
</dbReference>
<dbReference type="Pfam" id="PF00167">
    <property type="entry name" value="FGF"/>
    <property type="match status" value="1"/>
</dbReference>
<proteinExistence type="inferred from homology"/>
<dbReference type="GO" id="GO:0030154">
    <property type="term" value="P:cell differentiation"/>
    <property type="evidence" value="ECO:0007669"/>
    <property type="project" value="UniProtKB-KW"/>
</dbReference>
<evidence type="ECO:0000256" key="3">
    <source>
        <dbReference type="ARBA" id="ARBA00022782"/>
    </source>
</evidence>
<comment type="similarity">
    <text evidence="1 5">Belongs to the heparin-binding growth factors family.</text>
</comment>
<evidence type="ECO:0000256" key="4">
    <source>
        <dbReference type="ARBA" id="ARBA00023246"/>
    </source>
</evidence>
<evidence type="ECO:0000313" key="7">
    <source>
        <dbReference type="Proteomes" id="UP000000539"/>
    </source>
</evidence>
<keyword evidence="2" id="KW-0217">Developmental protein</keyword>
<dbReference type="PRINTS" id="PR00263">
    <property type="entry name" value="HBGFFGF"/>
</dbReference>
<reference evidence="6" key="1">
    <citation type="submission" date="2020-11" db="EMBL/GenBank/DDBJ databases">
        <title>Gallus gallus (Chicken) genome, bGalGal1, GRCg7b, maternal haplotype autosomes + Z &amp; W.</title>
        <authorList>
            <person name="Warren W."/>
            <person name="Formenti G."/>
            <person name="Fedrigo O."/>
            <person name="Haase B."/>
            <person name="Mountcastle J."/>
            <person name="Balacco J."/>
            <person name="Tracey A."/>
            <person name="Schneider V."/>
            <person name="Okimoto R."/>
            <person name="Cheng H."/>
            <person name="Hawken R."/>
            <person name="Howe K."/>
            <person name="Jarvis E.D."/>
        </authorList>
    </citation>
    <scope>NUCLEOTIDE SEQUENCE [LARGE SCALE GENOMIC DNA]</scope>
    <source>
        <strain evidence="6">Broiler</strain>
    </source>
</reference>
<keyword evidence="7" id="KW-1185">Reference proteome</keyword>
<keyword evidence="3" id="KW-0221">Differentiation</keyword>
<dbReference type="AlphaFoldDB" id="A0A8V0YMZ3"/>
<dbReference type="Proteomes" id="UP000000539">
    <property type="component" value="Chromosome 4"/>
</dbReference>
<dbReference type="PROSITE" id="PS00247">
    <property type="entry name" value="HBGF_FGF"/>
    <property type="match status" value="1"/>
</dbReference>
<dbReference type="GO" id="GO:0008083">
    <property type="term" value="F:growth factor activity"/>
    <property type="evidence" value="ECO:0007669"/>
    <property type="project" value="InterPro"/>
</dbReference>
<evidence type="ECO:0000256" key="5">
    <source>
        <dbReference type="RuleBase" id="RU049442"/>
    </source>
</evidence>
<dbReference type="SUPFAM" id="SSF50353">
    <property type="entry name" value="Cytokine"/>
    <property type="match status" value="1"/>
</dbReference>
<dbReference type="Ensembl" id="ENSGALT00010032592.1">
    <property type="protein sequence ID" value="ENSGALP00010019312.1"/>
    <property type="gene ID" value="ENSGALG00010013552.1"/>
</dbReference>